<keyword evidence="2 4" id="KW-0238">DNA-binding</keyword>
<sequence length="197" mass="20902">MTETMPRYHHGDLRAAVLRRAEEVLRESGTDALSLRAIARDLGVSHAAPSAHFRDKNALFDALAVAGFRRLGEVMDAALATRGSLTDDLVTFASAYLEFATDNPALLSVMFARKHSETAGAEIAEAVAAAFAHPTALLTEGQARGEVVDGDPEVIGVTVLAALQGLATFVGSGFVTPEQSQRMLRDVVATLMRGLAR</sequence>
<dbReference type="RefSeq" id="WP_183546369.1">
    <property type="nucleotide sequence ID" value="NZ_BMQT01000006.1"/>
</dbReference>
<dbReference type="SUPFAM" id="SSF48498">
    <property type="entry name" value="Tetracyclin repressor-like, C-terminal domain"/>
    <property type="match status" value="1"/>
</dbReference>
<evidence type="ECO:0000256" key="2">
    <source>
        <dbReference type="ARBA" id="ARBA00023125"/>
    </source>
</evidence>
<organism evidence="6 7">
    <name type="scientific">Nocardioides albus</name>
    <dbReference type="NCBI Taxonomy" id="1841"/>
    <lineage>
        <taxon>Bacteria</taxon>
        <taxon>Bacillati</taxon>
        <taxon>Actinomycetota</taxon>
        <taxon>Actinomycetes</taxon>
        <taxon>Propionibacteriales</taxon>
        <taxon>Nocardioidaceae</taxon>
        <taxon>Nocardioides</taxon>
    </lineage>
</organism>
<dbReference type="Pfam" id="PF00440">
    <property type="entry name" value="TetR_N"/>
    <property type="match status" value="1"/>
</dbReference>
<dbReference type="InterPro" id="IPR009057">
    <property type="entry name" value="Homeodomain-like_sf"/>
</dbReference>
<dbReference type="InterPro" id="IPR001647">
    <property type="entry name" value="HTH_TetR"/>
</dbReference>
<feature type="domain" description="HTH tetR-type" evidence="5">
    <location>
        <begin position="11"/>
        <end position="71"/>
    </location>
</feature>
<keyword evidence="3" id="KW-0804">Transcription</keyword>
<reference evidence="6 7" key="1">
    <citation type="submission" date="2020-08" db="EMBL/GenBank/DDBJ databases">
        <title>Genomic Encyclopedia of Type Strains, Phase III (KMG-III): the genomes of soil and plant-associated and newly described type strains.</title>
        <authorList>
            <person name="Whitman W."/>
        </authorList>
    </citation>
    <scope>NUCLEOTIDE SEQUENCE [LARGE SCALE GENOMIC DNA]</scope>
    <source>
        <strain evidence="6 7">CECT 3302</strain>
    </source>
</reference>
<protein>
    <submittedName>
        <fullName evidence="6">AcrR family transcriptional regulator</fullName>
    </submittedName>
</protein>
<dbReference type="GO" id="GO:0003700">
    <property type="term" value="F:DNA-binding transcription factor activity"/>
    <property type="evidence" value="ECO:0007669"/>
    <property type="project" value="TreeGrafter"/>
</dbReference>
<dbReference type="EMBL" id="JACHXG010000006">
    <property type="protein sequence ID" value="MBB3090002.1"/>
    <property type="molecule type" value="Genomic_DNA"/>
</dbReference>
<dbReference type="SUPFAM" id="SSF46689">
    <property type="entry name" value="Homeodomain-like"/>
    <property type="match status" value="1"/>
</dbReference>
<name>A0A7W5A5E5_9ACTN</name>
<evidence type="ECO:0000256" key="1">
    <source>
        <dbReference type="ARBA" id="ARBA00023015"/>
    </source>
</evidence>
<dbReference type="AlphaFoldDB" id="A0A7W5A5E5"/>
<dbReference type="InterPro" id="IPR050109">
    <property type="entry name" value="HTH-type_TetR-like_transc_reg"/>
</dbReference>
<keyword evidence="7" id="KW-1185">Reference proteome</keyword>
<feature type="DNA-binding region" description="H-T-H motif" evidence="4">
    <location>
        <begin position="34"/>
        <end position="53"/>
    </location>
</feature>
<gene>
    <name evidence="6" type="ORF">FHS12_002954</name>
</gene>
<dbReference type="PROSITE" id="PS50977">
    <property type="entry name" value="HTH_TETR_2"/>
    <property type="match status" value="1"/>
</dbReference>
<dbReference type="PANTHER" id="PTHR30055:SF220">
    <property type="entry name" value="TETR-FAMILY REGULATORY PROTEIN"/>
    <property type="match status" value="1"/>
</dbReference>
<dbReference type="PANTHER" id="PTHR30055">
    <property type="entry name" value="HTH-TYPE TRANSCRIPTIONAL REGULATOR RUTR"/>
    <property type="match status" value="1"/>
</dbReference>
<dbReference type="GO" id="GO:0000976">
    <property type="term" value="F:transcription cis-regulatory region binding"/>
    <property type="evidence" value="ECO:0007669"/>
    <property type="project" value="TreeGrafter"/>
</dbReference>
<dbReference type="InterPro" id="IPR036271">
    <property type="entry name" value="Tet_transcr_reg_TetR-rel_C_sf"/>
</dbReference>
<evidence type="ECO:0000313" key="6">
    <source>
        <dbReference type="EMBL" id="MBB3090002.1"/>
    </source>
</evidence>
<evidence type="ECO:0000256" key="3">
    <source>
        <dbReference type="ARBA" id="ARBA00023163"/>
    </source>
</evidence>
<keyword evidence="1" id="KW-0805">Transcription regulation</keyword>
<evidence type="ECO:0000313" key="7">
    <source>
        <dbReference type="Proteomes" id="UP000577707"/>
    </source>
</evidence>
<dbReference type="Pfam" id="PF13305">
    <property type="entry name" value="TetR_C_33"/>
    <property type="match status" value="1"/>
</dbReference>
<dbReference type="Proteomes" id="UP000577707">
    <property type="component" value="Unassembled WGS sequence"/>
</dbReference>
<evidence type="ECO:0000259" key="5">
    <source>
        <dbReference type="PROSITE" id="PS50977"/>
    </source>
</evidence>
<accession>A0A7W5A5E5</accession>
<comment type="caution">
    <text evidence="6">The sequence shown here is derived from an EMBL/GenBank/DDBJ whole genome shotgun (WGS) entry which is preliminary data.</text>
</comment>
<dbReference type="InterPro" id="IPR025996">
    <property type="entry name" value="MT1864/Rv1816-like_C"/>
</dbReference>
<evidence type="ECO:0000256" key="4">
    <source>
        <dbReference type="PROSITE-ProRule" id="PRU00335"/>
    </source>
</evidence>
<dbReference type="Gene3D" id="1.10.357.10">
    <property type="entry name" value="Tetracycline Repressor, domain 2"/>
    <property type="match status" value="1"/>
</dbReference>
<proteinExistence type="predicted"/>